<dbReference type="SMART" id="SM00369">
    <property type="entry name" value="LRR_TYP"/>
    <property type="match status" value="4"/>
</dbReference>
<evidence type="ECO:0000256" key="12">
    <source>
        <dbReference type="ARBA" id="ARBA00023303"/>
    </source>
</evidence>
<dbReference type="PANTHER" id="PTHR46473:SF10">
    <property type="entry name" value="LD45603P-RELATED"/>
    <property type="match status" value="1"/>
</dbReference>
<feature type="compositionally biased region" description="Polar residues" evidence="13">
    <location>
        <begin position="765"/>
        <end position="782"/>
    </location>
</feature>
<evidence type="ECO:0000256" key="5">
    <source>
        <dbReference type="ARBA" id="ARBA00022692"/>
    </source>
</evidence>
<dbReference type="OrthoDB" id="6044702at2759"/>
<dbReference type="EMBL" id="NIVC01000041">
    <property type="protein sequence ID" value="PAA92703.1"/>
    <property type="molecule type" value="Genomic_DNA"/>
</dbReference>
<dbReference type="InterPro" id="IPR032675">
    <property type="entry name" value="LRR_dom_sf"/>
</dbReference>
<evidence type="ECO:0000256" key="11">
    <source>
        <dbReference type="ARBA" id="ARBA00023157"/>
    </source>
</evidence>
<dbReference type="Proteomes" id="UP000215902">
    <property type="component" value="Unassembled WGS sequence"/>
</dbReference>
<keyword evidence="2" id="KW-0813">Transport</keyword>
<organism evidence="16 17">
    <name type="scientific">Macrostomum lignano</name>
    <dbReference type="NCBI Taxonomy" id="282301"/>
    <lineage>
        <taxon>Eukaryota</taxon>
        <taxon>Metazoa</taxon>
        <taxon>Spiralia</taxon>
        <taxon>Lophotrochozoa</taxon>
        <taxon>Platyhelminthes</taxon>
        <taxon>Rhabditophora</taxon>
        <taxon>Macrostomorpha</taxon>
        <taxon>Macrostomida</taxon>
        <taxon>Macrostomidae</taxon>
        <taxon>Macrostomum</taxon>
    </lineage>
</organism>
<keyword evidence="7" id="KW-0677">Repeat</keyword>
<dbReference type="AlphaFoldDB" id="A0A267H348"/>
<sequence length="867" mass="94977">MRRFLLLQLLLHAIGSGIVECLDISSCAWRHCQDVVVSDAQPRSPAVGTSYARFAAVSVHRCWLPPSPTPPKSVTSASSCDLPAGLSSPAQVGRFSLTRAGLTALPLTDLCRLFPSLTDLDLSDNSIADGATSAERRTADSCQLSQLRWLSLHANKLNQLDLADYLERFPSLEQLDVSENVGLEWLFISRLMPERQFRLKKLNVASCGLKRVDLSLVRLVSLQDVNLSGNRLAEVTNRLNWVWTTSDVRAIERQRDRRRLEDTSYYVRLSVLLLHNQFGPEAFGPNRLWGLPMPDIGPAKRQADAVVNQLKRFRDAFQSFVDIDNSGSTVACDCRLQHAWRFLRAVYSDPREFSKRNALSLDYWTSLPCFGQPAWRTVLSLNETDLVCRHAAACPIGCSCLETVRPPGLTVDCEGAGLTKLPQLLPVSVHGSLYELRLTRNSIADLSEVSDEAASLAPLVQGLDLSYNALTADTDFSPLARFTALRWLNITGNPMRDLPDSLLNLTAQRSRPRLLFTGQGFVCSCGLFQPAKWSQVRAALANYRDVQCDSETGERMRSLLEYRHRYCPARYNSTSVVYRERHVVNQSVVIGVGIVSGALVAVLFLITLVVVLTNLARRRRRQRPPAAVVAGRHRALESSAAAQAAADIAASSTAASAASPLVGVLCASSAGGAKCQQCRDQTLQRLLQHRPDFVPPPLRVGIPPDLVPSAGSPYDIPRYVDFDRFARNSRSAMKTSHSGSCSSDDLDSSDASCGANDGGGGGISMQETTQLHQEQRQRSLASCDSRRHRKRRRRRCQQQQHQRRSLQSLQQPPPPPLPPPRLTTAPPLPPLPSTGGGSLIAIPPCAKYTCIGGDCGSGAVGGVETDV</sequence>
<keyword evidence="17" id="KW-1185">Reference proteome</keyword>
<keyword evidence="11" id="KW-1015">Disulfide bond</keyword>
<feature type="chain" id="PRO_5012492711" description="LRRCT domain-containing protein" evidence="15">
    <location>
        <begin position="22"/>
        <end position="867"/>
    </location>
</feature>
<name>A0A267H348_9PLAT</name>
<evidence type="ECO:0000313" key="16">
    <source>
        <dbReference type="EMBL" id="PAA92703.1"/>
    </source>
</evidence>
<feature type="region of interest" description="Disordered" evidence="13">
    <location>
        <begin position="731"/>
        <end position="837"/>
    </location>
</feature>
<proteinExistence type="predicted"/>
<dbReference type="GO" id="GO:0005886">
    <property type="term" value="C:plasma membrane"/>
    <property type="evidence" value="ECO:0007669"/>
    <property type="project" value="UniProtKB-SubCell"/>
</dbReference>
<dbReference type="Gene3D" id="3.80.10.10">
    <property type="entry name" value="Ribonuclease Inhibitor"/>
    <property type="match status" value="2"/>
</dbReference>
<keyword evidence="10 14" id="KW-0472">Membrane</keyword>
<evidence type="ECO:0000256" key="8">
    <source>
        <dbReference type="ARBA" id="ARBA00022989"/>
    </source>
</evidence>
<accession>A0A267H348</accession>
<keyword evidence="8 14" id="KW-1133">Transmembrane helix</keyword>
<comment type="caution">
    <text evidence="16">The sequence shown here is derived from an EMBL/GenBank/DDBJ whole genome shotgun (WGS) entry which is preliminary data.</text>
</comment>
<evidence type="ECO:0000256" key="13">
    <source>
        <dbReference type="SAM" id="MobiDB-lite"/>
    </source>
</evidence>
<feature type="signal peptide" evidence="15">
    <location>
        <begin position="1"/>
        <end position="21"/>
    </location>
</feature>
<dbReference type="PANTHER" id="PTHR46473">
    <property type="entry name" value="GH08155P"/>
    <property type="match status" value="1"/>
</dbReference>
<keyword evidence="6 15" id="KW-0732">Signal</keyword>
<keyword evidence="12" id="KW-0407">Ion channel</keyword>
<feature type="transmembrane region" description="Helical" evidence="14">
    <location>
        <begin position="588"/>
        <end position="613"/>
    </location>
</feature>
<evidence type="ECO:0000256" key="14">
    <source>
        <dbReference type="SAM" id="Phobius"/>
    </source>
</evidence>
<dbReference type="SUPFAM" id="SSF52047">
    <property type="entry name" value="RNI-like"/>
    <property type="match status" value="1"/>
</dbReference>
<evidence type="ECO:0000256" key="9">
    <source>
        <dbReference type="ARBA" id="ARBA00023065"/>
    </source>
</evidence>
<evidence type="ECO:0000256" key="4">
    <source>
        <dbReference type="ARBA" id="ARBA00022614"/>
    </source>
</evidence>
<evidence type="ECO:0000313" key="17">
    <source>
        <dbReference type="Proteomes" id="UP000215902"/>
    </source>
</evidence>
<keyword evidence="5 14" id="KW-0812">Transmembrane</keyword>
<keyword evidence="4" id="KW-0433">Leucine-rich repeat</keyword>
<keyword evidence="9" id="KW-0406">Ion transport</keyword>
<feature type="compositionally biased region" description="Low complexity" evidence="13">
    <location>
        <begin position="736"/>
        <end position="755"/>
    </location>
</feature>
<dbReference type="InterPro" id="IPR051432">
    <property type="entry name" value="KCNMA1_auxiliary"/>
</dbReference>
<reference evidence="16 17" key="1">
    <citation type="submission" date="2017-06" db="EMBL/GenBank/DDBJ databases">
        <title>A platform for efficient transgenesis in Macrostomum lignano, a flatworm model organism for stem cell research.</title>
        <authorList>
            <person name="Berezikov E."/>
        </authorList>
    </citation>
    <scope>NUCLEOTIDE SEQUENCE [LARGE SCALE GENOMIC DNA]</scope>
    <source>
        <strain evidence="16">DV1</strain>
        <tissue evidence="16">Whole organism</tissue>
    </source>
</reference>
<dbReference type="STRING" id="282301.A0A267H348"/>
<evidence type="ECO:0000256" key="3">
    <source>
        <dbReference type="ARBA" id="ARBA00022475"/>
    </source>
</evidence>
<dbReference type="InterPro" id="IPR003591">
    <property type="entry name" value="Leu-rich_rpt_typical-subtyp"/>
</dbReference>
<evidence type="ECO:0000256" key="2">
    <source>
        <dbReference type="ARBA" id="ARBA00022448"/>
    </source>
</evidence>
<evidence type="ECO:0000256" key="7">
    <source>
        <dbReference type="ARBA" id="ARBA00022737"/>
    </source>
</evidence>
<comment type="subcellular location">
    <subcellularLocation>
        <location evidence="1">Cell membrane</location>
        <topology evidence="1">Single-pass membrane protein</topology>
    </subcellularLocation>
</comment>
<feature type="compositionally biased region" description="Basic residues" evidence="13">
    <location>
        <begin position="786"/>
        <end position="804"/>
    </location>
</feature>
<dbReference type="GO" id="GO:0034220">
    <property type="term" value="P:monoatomic ion transmembrane transport"/>
    <property type="evidence" value="ECO:0007669"/>
    <property type="project" value="UniProtKB-KW"/>
</dbReference>
<protein>
    <recommendedName>
        <fullName evidence="18">LRRCT domain-containing protein</fullName>
    </recommendedName>
</protein>
<feature type="compositionally biased region" description="Pro residues" evidence="13">
    <location>
        <begin position="811"/>
        <end position="832"/>
    </location>
</feature>
<keyword evidence="3" id="KW-1003">Cell membrane</keyword>
<evidence type="ECO:0000256" key="6">
    <source>
        <dbReference type="ARBA" id="ARBA00022729"/>
    </source>
</evidence>
<evidence type="ECO:0000256" key="1">
    <source>
        <dbReference type="ARBA" id="ARBA00004162"/>
    </source>
</evidence>
<gene>
    <name evidence="16" type="ORF">BOX15_Mlig007983g3</name>
</gene>
<evidence type="ECO:0000256" key="15">
    <source>
        <dbReference type="SAM" id="SignalP"/>
    </source>
</evidence>
<evidence type="ECO:0008006" key="18">
    <source>
        <dbReference type="Google" id="ProtNLM"/>
    </source>
</evidence>
<evidence type="ECO:0000256" key="10">
    <source>
        <dbReference type="ARBA" id="ARBA00023136"/>
    </source>
</evidence>